<dbReference type="InterPro" id="IPR007700">
    <property type="entry name" value="DUF668"/>
</dbReference>
<dbReference type="Pfam" id="PF05003">
    <property type="entry name" value="DUF668"/>
    <property type="match status" value="1"/>
</dbReference>
<evidence type="ECO:0000313" key="3">
    <source>
        <dbReference type="EMBL" id="RVW48175.1"/>
    </source>
</evidence>
<feature type="domain" description="DUF668" evidence="1">
    <location>
        <begin position="392"/>
        <end position="483"/>
    </location>
</feature>
<feature type="domain" description="DUF3475" evidence="2">
    <location>
        <begin position="28"/>
        <end position="84"/>
    </location>
</feature>
<evidence type="ECO:0000259" key="2">
    <source>
        <dbReference type="Pfam" id="PF11961"/>
    </source>
</evidence>
<dbReference type="PANTHER" id="PTHR31371">
    <property type="entry name" value="BNAC09G50660D PROTEIN"/>
    <property type="match status" value="1"/>
</dbReference>
<organism evidence="3 4">
    <name type="scientific">Vitis vinifera</name>
    <name type="common">Grape</name>
    <dbReference type="NCBI Taxonomy" id="29760"/>
    <lineage>
        <taxon>Eukaryota</taxon>
        <taxon>Viridiplantae</taxon>
        <taxon>Streptophyta</taxon>
        <taxon>Embryophyta</taxon>
        <taxon>Tracheophyta</taxon>
        <taxon>Spermatophyta</taxon>
        <taxon>Magnoliopsida</taxon>
        <taxon>eudicotyledons</taxon>
        <taxon>Gunneridae</taxon>
        <taxon>Pentapetalae</taxon>
        <taxon>rosids</taxon>
        <taxon>Vitales</taxon>
        <taxon>Vitaceae</taxon>
        <taxon>Viteae</taxon>
        <taxon>Vitis</taxon>
    </lineage>
</organism>
<dbReference type="GO" id="GO:0045927">
    <property type="term" value="P:positive regulation of growth"/>
    <property type="evidence" value="ECO:0007669"/>
    <property type="project" value="InterPro"/>
</dbReference>
<evidence type="ECO:0008006" key="5">
    <source>
        <dbReference type="Google" id="ProtNLM"/>
    </source>
</evidence>
<proteinExistence type="predicted"/>
<evidence type="ECO:0000259" key="1">
    <source>
        <dbReference type="Pfam" id="PF05003"/>
    </source>
</evidence>
<dbReference type="InterPro" id="IPR021864">
    <property type="entry name" value="DUF3475"/>
</dbReference>
<name>A0A438EKM6_VITVI</name>
<dbReference type="Pfam" id="PF11961">
    <property type="entry name" value="DUF3475"/>
    <property type="match status" value="1"/>
</dbReference>
<gene>
    <name evidence="3" type="ORF">CK203_084756</name>
</gene>
<dbReference type="PANTHER" id="PTHR31371:SF4">
    <property type="entry name" value="DUF668 DOMAIN-CONTAINING PROTEIN"/>
    <property type="match status" value="1"/>
</dbReference>
<dbReference type="AlphaFoldDB" id="A0A438EKM6"/>
<protein>
    <recommendedName>
        <fullName evidence="5">DUF668 domain-containing protein</fullName>
    </recommendedName>
</protein>
<accession>A0A438EKM6</accession>
<comment type="caution">
    <text evidence="3">The sequence shown here is derived from an EMBL/GenBank/DDBJ whole genome shotgun (WGS) entry which is preliminary data.</text>
</comment>
<dbReference type="EMBL" id="QGNW01001256">
    <property type="protein sequence ID" value="RVW48175.1"/>
    <property type="molecule type" value="Genomic_DNA"/>
</dbReference>
<evidence type="ECO:0000313" key="4">
    <source>
        <dbReference type="Proteomes" id="UP000288805"/>
    </source>
</evidence>
<dbReference type="Proteomes" id="UP000288805">
    <property type="component" value="Unassembled WGS sequence"/>
</dbReference>
<reference evidence="3 4" key="1">
    <citation type="journal article" date="2018" name="PLoS Genet.">
        <title>Population sequencing reveals clonal diversity and ancestral inbreeding in the grapevine cultivar Chardonnay.</title>
        <authorList>
            <person name="Roach M.J."/>
            <person name="Johnson D.L."/>
            <person name="Bohlmann J."/>
            <person name="van Vuuren H.J."/>
            <person name="Jones S.J."/>
            <person name="Pretorius I.S."/>
            <person name="Schmidt S.A."/>
            <person name="Borneman A.R."/>
        </authorList>
    </citation>
    <scope>NUCLEOTIDE SEQUENCE [LARGE SCALE GENOMIC DNA]</scope>
    <source>
        <strain evidence="4">cv. Chardonnay</strain>
        <tissue evidence="3">Leaf</tissue>
    </source>
</reference>
<sequence length="565" mass="64262">MGTEKWFSSLWRTSRQKVAEPDKRIIAILAFEVASLMSKVVNLWNGLSDRELDRLKEEILNSLGIRKLLSDDDSYLMGLALAEIIENLEIVMRSTARLGKRCTNPRFQHFECYFDDSIQDDVAWCGWEYKWKKMDRKVKKMERFVAVTSQLYQEVEVLAELEQALRRMQGNMDLDRVKLLEFQQKVMLQRHEVRNLCEMSPWSRSYDYTVRLLVRSVFTILERIKYIFGTDQMAKEEGSDVCDPKNTDLLTRSHSISALMQSSIHPSENNSSRFYSGPLGRSASRSWLASDKERADHYQSLAHLGKHSHLKTKKLTSVGPFRGCMNGGNDSPILQSCTTLSNGSLKSNGICSKNIDVVTGSNTESLFHSKRSHTKVPIFNSKCRLSNAPASTLGDAGLALHYANVIISIEKLASSPHLIDLDTRDDLYDSLPTTVRASLRTKLKLYAKNLASTVYDAALASDWSLALARILEWLAPLAHNMIRWHSERSFEKQHMVCKTNVLLVQTLYFANQTKTEASITELLVGLNYMWRFGRELSERASLESVGSKAHADYLLPRVNNIACNL</sequence>